<evidence type="ECO:0000313" key="4">
    <source>
        <dbReference type="Proteomes" id="UP001150907"/>
    </source>
</evidence>
<dbReference type="OrthoDB" id="4080456at2759"/>
<feature type="region of interest" description="Disordered" evidence="1">
    <location>
        <begin position="343"/>
        <end position="369"/>
    </location>
</feature>
<proteinExistence type="predicted"/>
<dbReference type="InterPro" id="IPR052772">
    <property type="entry name" value="Endo/PolyKinase_Domain-Protein"/>
</dbReference>
<dbReference type="PROSITE" id="PS50828">
    <property type="entry name" value="SMR"/>
    <property type="match status" value="1"/>
</dbReference>
<feature type="compositionally biased region" description="Polar residues" evidence="1">
    <location>
        <begin position="54"/>
        <end position="65"/>
    </location>
</feature>
<feature type="compositionally biased region" description="Basic and acidic residues" evidence="1">
    <location>
        <begin position="184"/>
        <end position="193"/>
    </location>
</feature>
<reference evidence="3" key="1">
    <citation type="submission" date="2022-07" db="EMBL/GenBank/DDBJ databases">
        <title>Phylogenomic reconstructions and comparative analyses of Kickxellomycotina fungi.</title>
        <authorList>
            <person name="Reynolds N.K."/>
            <person name="Stajich J.E."/>
            <person name="Barry K."/>
            <person name="Grigoriev I.V."/>
            <person name="Crous P."/>
            <person name="Smith M.E."/>
        </authorList>
    </citation>
    <scope>NUCLEOTIDE SEQUENCE</scope>
    <source>
        <strain evidence="3">IMI 214461</strain>
    </source>
</reference>
<feature type="compositionally biased region" description="Polar residues" evidence="1">
    <location>
        <begin position="168"/>
        <end position="183"/>
    </location>
</feature>
<accession>A0A9W8BGF1</accession>
<keyword evidence="4" id="KW-1185">Reference proteome</keyword>
<dbReference type="GO" id="GO:0004519">
    <property type="term" value="F:endonuclease activity"/>
    <property type="evidence" value="ECO:0007669"/>
    <property type="project" value="TreeGrafter"/>
</dbReference>
<organism evidence="3 4">
    <name type="scientific">Coemansia thaxteri</name>
    <dbReference type="NCBI Taxonomy" id="2663907"/>
    <lineage>
        <taxon>Eukaryota</taxon>
        <taxon>Fungi</taxon>
        <taxon>Fungi incertae sedis</taxon>
        <taxon>Zoopagomycota</taxon>
        <taxon>Kickxellomycotina</taxon>
        <taxon>Kickxellomycetes</taxon>
        <taxon>Kickxellales</taxon>
        <taxon>Kickxellaceae</taxon>
        <taxon>Coemansia</taxon>
    </lineage>
</organism>
<comment type="caution">
    <text evidence="3">The sequence shown here is derived from an EMBL/GenBank/DDBJ whole genome shotgun (WGS) entry which is preliminary data.</text>
</comment>
<dbReference type="InterPro" id="IPR036063">
    <property type="entry name" value="Smr_dom_sf"/>
</dbReference>
<dbReference type="GO" id="GO:0005634">
    <property type="term" value="C:nucleus"/>
    <property type="evidence" value="ECO:0007669"/>
    <property type="project" value="TreeGrafter"/>
</dbReference>
<dbReference type="PANTHER" id="PTHR46535">
    <property type="entry name" value="NEDD4-BINDING PROTEIN 2"/>
    <property type="match status" value="1"/>
</dbReference>
<dbReference type="InterPro" id="IPR002625">
    <property type="entry name" value="Smr_dom"/>
</dbReference>
<dbReference type="Gene3D" id="3.30.1370.110">
    <property type="match status" value="1"/>
</dbReference>
<dbReference type="SUPFAM" id="SSF160443">
    <property type="entry name" value="SMR domain-like"/>
    <property type="match status" value="1"/>
</dbReference>
<feature type="domain" description="Smr" evidence="2">
    <location>
        <begin position="458"/>
        <end position="532"/>
    </location>
</feature>
<feature type="compositionally biased region" description="Low complexity" evidence="1">
    <location>
        <begin position="263"/>
        <end position="272"/>
    </location>
</feature>
<feature type="region of interest" description="Disordered" evidence="1">
    <location>
        <begin position="39"/>
        <end position="80"/>
    </location>
</feature>
<protein>
    <recommendedName>
        <fullName evidence="2">Smr domain-containing protein</fullName>
    </recommendedName>
</protein>
<feature type="region of interest" description="Disordered" evidence="1">
    <location>
        <begin position="168"/>
        <end position="195"/>
    </location>
</feature>
<dbReference type="EMBL" id="JANBQF010000047">
    <property type="protein sequence ID" value="KAJ2006794.1"/>
    <property type="molecule type" value="Genomic_DNA"/>
</dbReference>
<dbReference type="AlphaFoldDB" id="A0A9W8BGF1"/>
<dbReference type="SMART" id="SM00463">
    <property type="entry name" value="SMR"/>
    <property type="match status" value="1"/>
</dbReference>
<dbReference type="Proteomes" id="UP001150907">
    <property type="component" value="Unassembled WGS sequence"/>
</dbReference>
<dbReference type="PANTHER" id="PTHR46535:SF1">
    <property type="entry name" value="NEDD4-BINDING PROTEIN 2"/>
    <property type="match status" value="1"/>
</dbReference>
<gene>
    <name evidence="3" type="ORF">H4R26_001161</name>
</gene>
<sequence>MITLASLKADYGAVVDRELIASIWAEQRSDPGKCRNIIHMLGGGPEQSDGPGTADSNSESASTRWSEPGSASSEESSRSSWARVDAEARLGGVGGAHQAGAIDSLDALVGFLGACFPECGVDYLRSEASRMFPSGKGARLQVDPVEAIDMISNALYNDLEAIDNQQFRQAQQSGGNSGMGATQRQDKSKKKEAAPPVNAWGAIDAELDRLCSMFPMLAVGTVRSAYHANAANADRAATALVALAEKKAEPRSSGAVLRQLAGKPPAEAQPAEKQARPRHSNARIRQMVDGLRELFPSHSDAALTEAVGASTDIDAAAERLLLAASRGSRARRTTWQRVDVDVPRTRAAAADEPSPLPSPSPAAHSRQPLSALVSDAREWVGRHSADAAYCRQRAAELFAQRNEMYTRAATAYAHRLGSGSALHYSAEGHACDASARVWRMRAAQAAVAAMRRNDANFVDLHGLTRMEAVAVVLDEVAVWRRCPHAAARPLRIVTGLGSHSVDRRARLHPAVIRVLRERAWHFTEDPGYIEVHGYAGP</sequence>
<name>A0A9W8BGF1_9FUNG</name>
<evidence type="ECO:0000256" key="1">
    <source>
        <dbReference type="SAM" id="MobiDB-lite"/>
    </source>
</evidence>
<feature type="region of interest" description="Disordered" evidence="1">
    <location>
        <begin position="252"/>
        <end position="281"/>
    </location>
</feature>
<feature type="compositionally biased region" description="Low complexity" evidence="1">
    <location>
        <begin position="66"/>
        <end position="80"/>
    </location>
</feature>
<evidence type="ECO:0000313" key="3">
    <source>
        <dbReference type="EMBL" id="KAJ2006794.1"/>
    </source>
</evidence>
<evidence type="ECO:0000259" key="2">
    <source>
        <dbReference type="PROSITE" id="PS50828"/>
    </source>
</evidence>